<sequence length="196" mass="21898">MPRSDHDGWDGVDIQAESMEAERLPHTVQHYMYRHLSEQQHFDILLDDDGPNEIADLVGITADGTDITITLVHCKYSSEPFPGHRVADLYEVCGQASRGAKWREYGIEALLRTLYSRAVKWAARNPGKSPYLIGNIDELYRMRERAPQLRPHINTVIAQPGLSAAVCSAEQQHLLAGACSYARALTKGSFTVYCSP</sequence>
<gene>
    <name evidence="1" type="ORF">V2J94_37285</name>
</gene>
<dbReference type="RefSeq" id="WP_330814119.1">
    <property type="nucleotide sequence ID" value="NZ_JAZBJO010000035.1"/>
</dbReference>
<name>A0ABU7QAT4_9ACTN</name>
<protein>
    <recommendedName>
        <fullName evidence="3">Restriction endonuclease type IV Mrr domain-containing protein</fullName>
    </recommendedName>
</protein>
<evidence type="ECO:0008006" key="3">
    <source>
        <dbReference type="Google" id="ProtNLM"/>
    </source>
</evidence>
<proteinExistence type="predicted"/>
<dbReference type="EMBL" id="JAZBJO010000035">
    <property type="protein sequence ID" value="MEE4597469.1"/>
    <property type="molecule type" value="Genomic_DNA"/>
</dbReference>
<accession>A0ABU7QAT4</accession>
<dbReference type="Proteomes" id="UP001354709">
    <property type="component" value="Unassembled WGS sequence"/>
</dbReference>
<organism evidence="1 2">
    <name type="scientific">Streptomyces asiaticus subsp. ignotus</name>
    <dbReference type="NCBI Taxonomy" id="3098222"/>
    <lineage>
        <taxon>Bacteria</taxon>
        <taxon>Bacillati</taxon>
        <taxon>Actinomycetota</taxon>
        <taxon>Actinomycetes</taxon>
        <taxon>Kitasatosporales</taxon>
        <taxon>Streptomycetaceae</taxon>
        <taxon>Streptomyces</taxon>
        <taxon>Streptomyces violaceusniger group</taxon>
    </lineage>
</organism>
<reference evidence="1 2" key="1">
    <citation type="submission" date="2023-11" db="EMBL/GenBank/DDBJ databases">
        <title>30 novel species of actinomycetes from the DSMZ collection.</title>
        <authorList>
            <person name="Nouioui I."/>
        </authorList>
    </citation>
    <scope>NUCLEOTIDE SEQUENCE [LARGE SCALE GENOMIC DNA]</scope>
    <source>
        <strain evidence="1 2">DSM 41524</strain>
    </source>
</reference>
<comment type="caution">
    <text evidence="1">The sequence shown here is derived from an EMBL/GenBank/DDBJ whole genome shotgun (WGS) entry which is preliminary data.</text>
</comment>
<evidence type="ECO:0000313" key="2">
    <source>
        <dbReference type="Proteomes" id="UP001354709"/>
    </source>
</evidence>
<evidence type="ECO:0000313" key="1">
    <source>
        <dbReference type="EMBL" id="MEE4597469.1"/>
    </source>
</evidence>
<keyword evidence="2" id="KW-1185">Reference proteome</keyword>